<accession>A0A6J5NPL9</accession>
<protein>
    <submittedName>
        <fullName evidence="1">Uncharacterized protein</fullName>
    </submittedName>
</protein>
<gene>
    <name evidence="1" type="ORF">UFOVP720_15</name>
</gene>
<name>A0A6J5NPL9_9CAUD</name>
<dbReference type="EMBL" id="LR796690">
    <property type="protein sequence ID" value="CAB4159716.1"/>
    <property type="molecule type" value="Genomic_DNA"/>
</dbReference>
<proteinExistence type="predicted"/>
<sequence>MGEMTFIKNGVATTIHENGDVSSAPAERCDGCNELKSGDFGFEVRDMSGMVVLWLCEDCRG</sequence>
<evidence type="ECO:0000313" key="1">
    <source>
        <dbReference type="EMBL" id="CAB4159716.1"/>
    </source>
</evidence>
<organism evidence="1">
    <name type="scientific">uncultured Caudovirales phage</name>
    <dbReference type="NCBI Taxonomy" id="2100421"/>
    <lineage>
        <taxon>Viruses</taxon>
        <taxon>Duplodnaviria</taxon>
        <taxon>Heunggongvirae</taxon>
        <taxon>Uroviricota</taxon>
        <taxon>Caudoviricetes</taxon>
        <taxon>Peduoviridae</taxon>
        <taxon>Maltschvirus</taxon>
        <taxon>Maltschvirus maltsch</taxon>
    </lineage>
</organism>
<reference evidence="1" key="1">
    <citation type="submission" date="2020-04" db="EMBL/GenBank/DDBJ databases">
        <authorList>
            <person name="Chiriac C."/>
            <person name="Salcher M."/>
            <person name="Ghai R."/>
            <person name="Kavagutti S V."/>
        </authorList>
    </citation>
    <scope>NUCLEOTIDE SEQUENCE</scope>
</reference>